<evidence type="ECO:0000313" key="3">
    <source>
        <dbReference type="Proteomes" id="UP001230207"/>
    </source>
</evidence>
<dbReference type="PROSITE" id="PS51725">
    <property type="entry name" value="ABM"/>
    <property type="match status" value="1"/>
</dbReference>
<dbReference type="Pfam" id="PF03992">
    <property type="entry name" value="ABM"/>
    <property type="match status" value="1"/>
</dbReference>
<proteinExistence type="predicted"/>
<dbReference type="Gene3D" id="3.30.70.100">
    <property type="match status" value="1"/>
</dbReference>
<dbReference type="GO" id="GO:0004497">
    <property type="term" value="F:monooxygenase activity"/>
    <property type="evidence" value="ECO:0007669"/>
    <property type="project" value="UniProtKB-KW"/>
</dbReference>
<feature type="non-terminal residue" evidence="2">
    <location>
        <position position="1"/>
    </location>
</feature>
<accession>A0ABU0BVI2</accession>
<name>A0ABU0BVI2_9HYPH</name>
<sequence>TRQEPGALEYHVHRDRADPGLFVFYEAWQSLAHLKTHLAQPYIVDFLTRRAEYLDGEMEVKWLKMKSTYPVTRGA</sequence>
<dbReference type="InterPro" id="IPR007138">
    <property type="entry name" value="ABM_dom"/>
</dbReference>
<keyword evidence="3" id="KW-1185">Reference proteome</keyword>
<dbReference type="PANTHER" id="PTHR33336:SF3">
    <property type="entry name" value="ABM DOMAIN-CONTAINING PROTEIN"/>
    <property type="match status" value="1"/>
</dbReference>
<dbReference type="InterPro" id="IPR050744">
    <property type="entry name" value="AI-2_Isomerase_LsrG"/>
</dbReference>
<protein>
    <submittedName>
        <fullName evidence="2">Quinol monooxygenase YgiN</fullName>
    </submittedName>
</protein>
<comment type="caution">
    <text evidence="2">The sequence shown here is derived from an EMBL/GenBank/DDBJ whole genome shotgun (WGS) entry which is preliminary data.</text>
</comment>
<feature type="domain" description="ABM" evidence="1">
    <location>
        <begin position="1"/>
        <end position="62"/>
    </location>
</feature>
<dbReference type="InterPro" id="IPR011008">
    <property type="entry name" value="Dimeric_a/b-barrel"/>
</dbReference>
<gene>
    <name evidence="2" type="ORF">QO002_004189</name>
</gene>
<dbReference type="PANTHER" id="PTHR33336">
    <property type="entry name" value="QUINOL MONOOXYGENASE YGIN-RELATED"/>
    <property type="match status" value="1"/>
</dbReference>
<keyword evidence="2" id="KW-0560">Oxidoreductase</keyword>
<organism evidence="2 3">
    <name type="scientific">Pararhizobium capsulatum DSM 1112</name>
    <dbReference type="NCBI Taxonomy" id="1121113"/>
    <lineage>
        <taxon>Bacteria</taxon>
        <taxon>Pseudomonadati</taxon>
        <taxon>Pseudomonadota</taxon>
        <taxon>Alphaproteobacteria</taxon>
        <taxon>Hyphomicrobiales</taxon>
        <taxon>Rhizobiaceae</taxon>
        <taxon>Rhizobium/Agrobacterium group</taxon>
        <taxon>Pararhizobium</taxon>
    </lineage>
</organism>
<keyword evidence="2" id="KW-0503">Monooxygenase</keyword>
<dbReference type="SUPFAM" id="SSF54909">
    <property type="entry name" value="Dimeric alpha+beta barrel"/>
    <property type="match status" value="1"/>
</dbReference>
<dbReference type="EMBL" id="JAUSVF010000002">
    <property type="protein sequence ID" value="MDQ0321983.1"/>
    <property type="molecule type" value="Genomic_DNA"/>
</dbReference>
<evidence type="ECO:0000313" key="2">
    <source>
        <dbReference type="EMBL" id="MDQ0321983.1"/>
    </source>
</evidence>
<dbReference type="RefSeq" id="WP_307233570.1">
    <property type="nucleotide sequence ID" value="NZ_JAUSVF010000002.1"/>
</dbReference>
<evidence type="ECO:0000259" key="1">
    <source>
        <dbReference type="PROSITE" id="PS51725"/>
    </source>
</evidence>
<reference evidence="2 3" key="1">
    <citation type="submission" date="2023-07" db="EMBL/GenBank/DDBJ databases">
        <title>Genomic Encyclopedia of Type Strains, Phase IV (KMG-IV): sequencing the most valuable type-strain genomes for metagenomic binning, comparative biology and taxonomic classification.</title>
        <authorList>
            <person name="Goeker M."/>
        </authorList>
    </citation>
    <scope>NUCLEOTIDE SEQUENCE [LARGE SCALE GENOMIC DNA]</scope>
    <source>
        <strain evidence="2 3">DSM 1112</strain>
    </source>
</reference>
<dbReference type="Proteomes" id="UP001230207">
    <property type="component" value="Unassembled WGS sequence"/>
</dbReference>